<evidence type="ECO:0000256" key="8">
    <source>
        <dbReference type="ARBA" id="ARBA00023175"/>
    </source>
</evidence>
<comment type="similarity">
    <text evidence="10">Belongs to the TRAFAC class myosin-kinesin ATPase superfamily. Kinesin family.</text>
</comment>
<keyword evidence="3" id="KW-0597">Phosphoprotein</keyword>
<feature type="domain" description="Kinesin motor" evidence="13">
    <location>
        <begin position="41"/>
        <end position="444"/>
    </location>
</feature>
<dbReference type="Proteomes" id="UP000821853">
    <property type="component" value="Chromosome 2"/>
</dbReference>
<dbReference type="GO" id="GO:0007018">
    <property type="term" value="P:microtubule-based movement"/>
    <property type="evidence" value="ECO:0007669"/>
    <property type="project" value="InterPro"/>
</dbReference>
<dbReference type="OMA" id="ETRHERC"/>
<dbReference type="GO" id="GO:0072686">
    <property type="term" value="C:mitotic spindle"/>
    <property type="evidence" value="ECO:0007669"/>
    <property type="project" value="TreeGrafter"/>
</dbReference>
<evidence type="ECO:0000256" key="2">
    <source>
        <dbReference type="ARBA" id="ARBA00022490"/>
    </source>
</evidence>
<dbReference type="PANTHER" id="PTHR47970:SF29">
    <property type="entry name" value="KINESIN FAMILY MEMBER 20B"/>
    <property type="match status" value="1"/>
</dbReference>
<dbReference type="SMART" id="SM00129">
    <property type="entry name" value="KISc"/>
    <property type="match status" value="1"/>
</dbReference>
<dbReference type="GO" id="GO:0090307">
    <property type="term" value="P:mitotic spindle assembly"/>
    <property type="evidence" value="ECO:0007669"/>
    <property type="project" value="TreeGrafter"/>
</dbReference>
<feature type="region of interest" description="Disordered" evidence="12">
    <location>
        <begin position="468"/>
        <end position="495"/>
    </location>
</feature>
<keyword evidence="8 10" id="KW-0505">Motor protein</keyword>
<dbReference type="AlphaFoldDB" id="A0A9J6FQ20"/>
<keyword evidence="6 10" id="KW-0067">ATP-binding</keyword>
<dbReference type="EMBL" id="JABSTR010000004">
    <property type="protein sequence ID" value="KAH9368286.1"/>
    <property type="molecule type" value="Genomic_DNA"/>
</dbReference>
<dbReference type="GO" id="GO:0051231">
    <property type="term" value="P:spindle elongation"/>
    <property type="evidence" value="ECO:0007669"/>
    <property type="project" value="TreeGrafter"/>
</dbReference>
<feature type="compositionally biased region" description="Basic residues" evidence="12">
    <location>
        <begin position="884"/>
        <end position="898"/>
    </location>
</feature>
<keyword evidence="15" id="KW-1185">Reference proteome</keyword>
<dbReference type="PRINTS" id="PR00380">
    <property type="entry name" value="KINESINHEAVY"/>
</dbReference>
<organism evidence="14 15">
    <name type="scientific">Haemaphysalis longicornis</name>
    <name type="common">Bush tick</name>
    <dbReference type="NCBI Taxonomy" id="44386"/>
    <lineage>
        <taxon>Eukaryota</taxon>
        <taxon>Metazoa</taxon>
        <taxon>Ecdysozoa</taxon>
        <taxon>Arthropoda</taxon>
        <taxon>Chelicerata</taxon>
        <taxon>Arachnida</taxon>
        <taxon>Acari</taxon>
        <taxon>Parasitiformes</taxon>
        <taxon>Ixodida</taxon>
        <taxon>Ixodoidea</taxon>
        <taxon>Ixodidae</taxon>
        <taxon>Haemaphysalinae</taxon>
        <taxon>Haemaphysalis</taxon>
    </lineage>
</organism>
<evidence type="ECO:0000256" key="5">
    <source>
        <dbReference type="ARBA" id="ARBA00022741"/>
    </source>
</evidence>
<dbReference type="GO" id="GO:0005876">
    <property type="term" value="C:spindle microtubule"/>
    <property type="evidence" value="ECO:0007669"/>
    <property type="project" value="TreeGrafter"/>
</dbReference>
<feature type="coiled-coil region" evidence="11">
    <location>
        <begin position="544"/>
        <end position="571"/>
    </location>
</feature>
<comment type="caution">
    <text evidence="14">The sequence shown here is derived from an EMBL/GenBank/DDBJ whole genome shotgun (WGS) entry which is preliminary data.</text>
</comment>
<dbReference type="InterPro" id="IPR036961">
    <property type="entry name" value="Kinesin_motor_dom_sf"/>
</dbReference>
<evidence type="ECO:0000256" key="10">
    <source>
        <dbReference type="PROSITE-ProRule" id="PRU00283"/>
    </source>
</evidence>
<proteinExistence type="inferred from homology"/>
<dbReference type="Pfam" id="PF00225">
    <property type="entry name" value="Kinesin"/>
    <property type="match status" value="1"/>
</dbReference>
<dbReference type="GO" id="GO:0008574">
    <property type="term" value="F:plus-end-directed microtubule motor activity"/>
    <property type="evidence" value="ECO:0007669"/>
    <property type="project" value="TreeGrafter"/>
</dbReference>
<gene>
    <name evidence="14" type="ORF">HPB48_008048</name>
</gene>
<dbReference type="PANTHER" id="PTHR47970">
    <property type="entry name" value="KINESIN-LIKE PROTEIN KIF11"/>
    <property type="match status" value="1"/>
</dbReference>
<keyword evidence="4" id="KW-0493">Microtubule</keyword>
<feature type="region of interest" description="Disordered" evidence="12">
    <location>
        <begin position="973"/>
        <end position="1002"/>
    </location>
</feature>
<evidence type="ECO:0000256" key="1">
    <source>
        <dbReference type="ARBA" id="ARBA00004186"/>
    </source>
</evidence>
<dbReference type="OrthoDB" id="6436009at2759"/>
<evidence type="ECO:0000259" key="13">
    <source>
        <dbReference type="PROSITE" id="PS50067"/>
    </source>
</evidence>
<dbReference type="GO" id="GO:0005524">
    <property type="term" value="F:ATP binding"/>
    <property type="evidence" value="ECO:0007669"/>
    <property type="project" value="UniProtKB-UniRule"/>
</dbReference>
<feature type="compositionally biased region" description="Polar residues" evidence="12">
    <location>
        <begin position="862"/>
        <end position="874"/>
    </location>
</feature>
<feature type="compositionally biased region" description="Acidic residues" evidence="12">
    <location>
        <begin position="906"/>
        <end position="917"/>
    </location>
</feature>
<keyword evidence="2" id="KW-0963">Cytoplasm</keyword>
<evidence type="ECO:0000256" key="11">
    <source>
        <dbReference type="SAM" id="Coils"/>
    </source>
</evidence>
<comment type="subcellular location">
    <subcellularLocation>
        <location evidence="1">Cytoplasm</location>
        <location evidence="1">Cytoskeleton</location>
        <location evidence="1">Spindle</location>
    </subcellularLocation>
</comment>
<evidence type="ECO:0000256" key="4">
    <source>
        <dbReference type="ARBA" id="ARBA00022701"/>
    </source>
</evidence>
<dbReference type="VEuPathDB" id="VectorBase:HLOH_040689"/>
<dbReference type="InterPro" id="IPR047149">
    <property type="entry name" value="KIF11-like"/>
</dbReference>
<dbReference type="Gene3D" id="3.40.850.10">
    <property type="entry name" value="Kinesin motor domain"/>
    <property type="match status" value="1"/>
</dbReference>
<evidence type="ECO:0000256" key="12">
    <source>
        <dbReference type="SAM" id="MobiDB-lite"/>
    </source>
</evidence>
<dbReference type="GO" id="GO:0008017">
    <property type="term" value="F:microtubule binding"/>
    <property type="evidence" value="ECO:0007669"/>
    <property type="project" value="InterPro"/>
</dbReference>
<dbReference type="InterPro" id="IPR019821">
    <property type="entry name" value="Kinesin_motor_CS"/>
</dbReference>
<name>A0A9J6FQ20_HAELO</name>
<evidence type="ECO:0000313" key="14">
    <source>
        <dbReference type="EMBL" id="KAH9368286.1"/>
    </source>
</evidence>
<dbReference type="SUPFAM" id="SSF52540">
    <property type="entry name" value="P-loop containing nucleoside triphosphate hydrolases"/>
    <property type="match status" value="1"/>
</dbReference>
<keyword evidence="5 10" id="KW-0547">Nucleotide-binding</keyword>
<dbReference type="InterPro" id="IPR001752">
    <property type="entry name" value="Kinesin_motor_dom"/>
</dbReference>
<feature type="region of interest" description="Disordered" evidence="12">
    <location>
        <begin position="862"/>
        <end position="961"/>
    </location>
</feature>
<evidence type="ECO:0000256" key="9">
    <source>
        <dbReference type="ARBA" id="ARBA00023212"/>
    </source>
</evidence>
<evidence type="ECO:0000256" key="7">
    <source>
        <dbReference type="ARBA" id="ARBA00023054"/>
    </source>
</evidence>
<dbReference type="InterPro" id="IPR027417">
    <property type="entry name" value="P-loop_NTPase"/>
</dbReference>
<keyword evidence="9" id="KW-0206">Cytoskeleton</keyword>
<accession>A0A9J6FQ20</accession>
<protein>
    <recommendedName>
        <fullName evidence="13">Kinesin motor domain-containing protein</fullName>
    </recommendedName>
</protein>
<dbReference type="PROSITE" id="PS50067">
    <property type="entry name" value="KINESIN_MOTOR_2"/>
    <property type="match status" value="1"/>
</dbReference>
<reference evidence="14 15" key="1">
    <citation type="journal article" date="2020" name="Cell">
        <title>Large-Scale Comparative Analyses of Tick Genomes Elucidate Their Genetic Diversity and Vector Capacities.</title>
        <authorList>
            <consortium name="Tick Genome and Microbiome Consortium (TIGMIC)"/>
            <person name="Jia N."/>
            <person name="Wang J."/>
            <person name="Shi W."/>
            <person name="Du L."/>
            <person name="Sun Y."/>
            <person name="Zhan W."/>
            <person name="Jiang J.F."/>
            <person name="Wang Q."/>
            <person name="Zhang B."/>
            <person name="Ji P."/>
            <person name="Bell-Sakyi L."/>
            <person name="Cui X.M."/>
            <person name="Yuan T.T."/>
            <person name="Jiang B.G."/>
            <person name="Yang W.F."/>
            <person name="Lam T.T."/>
            <person name="Chang Q.C."/>
            <person name="Ding S.J."/>
            <person name="Wang X.J."/>
            <person name="Zhu J.G."/>
            <person name="Ruan X.D."/>
            <person name="Zhao L."/>
            <person name="Wei J.T."/>
            <person name="Ye R.Z."/>
            <person name="Que T.C."/>
            <person name="Du C.H."/>
            <person name="Zhou Y.H."/>
            <person name="Cheng J.X."/>
            <person name="Dai P.F."/>
            <person name="Guo W.B."/>
            <person name="Han X.H."/>
            <person name="Huang E.J."/>
            <person name="Li L.F."/>
            <person name="Wei W."/>
            <person name="Gao Y.C."/>
            <person name="Liu J.Z."/>
            <person name="Shao H.Z."/>
            <person name="Wang X."/>
            <person name="Wang C.C."/>
            <person name="Yang T.C."/>
            <person name="Huo Q.B."/>
            <person name="Li W."/>
            <person name="Chen H.Y."/>
            <person name="Chen S.E."/>
            <person name="Zhou L.G."/>
            <person name="Ni X.B."/>
            <person name="Tian J.H."/>
            <person name="Sheng Y."/>
            <person name="Liu T."/>
            <person name="Pan Y.S."/>
            <person name="Xia L.Y."/>
            <person name="Li J."/>
            <person name="Zhao F."/>
            <person name="Cao W.C."/>
        </authorList>
    </citation>
    <scope>NUCLEOTIDE SEQUENCE [LARGE SCALE GENOMIC DNA]</scope>
    <source>
        <strain evidence="14">HaeL-2018</strain>
    </source>
</reference>
<keyword evidence="7 11" id="KW-0175">Coiled coil</keyword>
<sequence length="1002" mass="110967">MAQSVRPYKDSAESALTVDEDCLPPADSLRQIVLNLTTSSALNVYVRLRPRVGGKPFSNPAIKPRSDTTVETTTATAEHQQQKRFSFTKVFTELTGQSQVFEEAMRSPLDAFVEGKNVLLFAYGPTASGKTHTMQGPLKDPGIVPRTLDRLFKLLGPQVCKSAPVRPDCFEDVVPLNSEEEAAVLALKQELLAERGARSAADFSTFHLPPGGDSQDSLLASRFSDESSTSSGLEVMVWLSFYEIYNEGLYDLLVSAAPSNKKARGGRRTLLKLGEDRSKRSFVRGLVEVPVHNADEAHRLLCLARHNQSVAETSLNRSSSRSHCVFTVRLVCSVGGEWRVSTLMLCDLAGSERPSKTGAGGPRLREAGRINTSLMVLSRCLEGLRHNRDPSAKKAPVPFRESKLTQAYFTTGGHVSLVVNISPSLSMLEESLNALKFSAVACEVVPLQLETRHERCHRAVRRLTKVWQRTSRGDGRPDPDQVSPSTSADDDYDDAPMDAADVEELFDTPCKHCLGQTTHFGCPSKLKSPKLGKNQHNRHCERMANAYQAKCGEYEEMVTALEQTKRMLRENADREMSVRVRSACEITRLEMYRQAEAGSVMELLGRCEENERRLAELQKLLDERPAHGEALHRPTSTVNQGVQTEAASSKCPHCEGANSLPCKDTDGAEHRSLEPLQEQLSREVDLRRRAEDASQEALSQLASTSQELAAALASKEELEQRLADAQQVISEVHGGELEDLRSTIAQRDRELEKLRRLCEDSAKAAEEAEAQVSALREDFEKQMEEDVGMAVFLQENGRALELDEEEARKEADEAKEALQEVQARLGLVEAELGACREELSESKEAHRVALLQLESTQKELAQLKNSRQAQSEQSAAVDENCPPRTRRTTRATRARRTRAAAASSEAFDDDDDDDDDFELPHRTARLPKKSATVPDEAHETATGRRNILGESNAESSPPPLISDMVSRAYARFPKPSAAGQRKPRLLSTDKMDFVELDDDDED</sequence>
<evidence type="ECO:0000256" key="3">
    <source>
        <dbReference type="ARBA" id="ARBA00022553"/>
    </source>
</evidence>
<feature type="binding site" evidence="10">
    <location>
        <begin position="124"/>
        <end position="131"/>
    </location>
    <ligand>
        <name>ATP</name>
        <dbReference type="ChEBI" id="CHEBI:30616"/>
    </ligand>
</feature>
<evidence type="ECO:0000256" key="6">
    <source>
        <dbReference type="ARBA" id="ARBA00022840"/>
    </source>
</evidence>
<dbReference type="GO" id="GO:0005634">
    <property type="term" value="C:nucleus"/>
    <property type="evidence" value="ECO:0007669"/>
    <property type="project" value="TreeGrafter"/>
</dbReference>
<dbReference type="PROSITE" id="PS00411">
    <property type="entry name" value="KINESIN_MOTOR_1"/>
    <property type="match status" value="1"/>
</dbReference>
<evidence type="ECO:0000313" key="15">
    <source>
        <dbReference type="Proteomes" id="UP000821853"/>
    </source>
</evidence>